<dbReference type="Proteomes" id="UP000789595">
    <property type="component" value="Unassembled WGS sequence"/>
</dbReference>
<feature type="repeat" description="Solcar" evidence="10">
    <location>
        <begin position="474"/>
        <end position="556"/>
    </location>
</feature>
<evidence type="ECO:0000256" key="3">
    <source>
        <dbReference type="ARBA" id="ARBA00022448"/>
    </source>
</evidence>
<evidence type="ECO:0000313" key="14">
    <source>
        <dbReference type="Proteomes" id="UP000789595"/>
    </source>
</evidence>
<feature type="transmembrane region" description="Helical" evidence="12">
    <location>
        <begin position="525"/>
        <end position="547"/>
    </location>
</feature>
<dbReference type="InterPro" id="IPR044677">
    <property type="entry name" value="SLC25A3/Pic2/Mir1-like"/>
</dbReference>
<comment type="caution">
    <text evidence="13">The sequence shown here is derived from an EMBL/GenBank/DDBJ whole genome shotgun (WGS) entry which is preliminary data.</text>
</comment>
<dbReference type="EMBL" id="CAKKNE010000001">
    <property type="protein sequence ID" value="CAH0366232.1"/>
    <property type="molecule type" value="Genomic_DNA"/>
</dbReference>
<evidence type="ECO:0000256" key="9">
    <source>
        <dbReference type="ARBA" id="ARBA00023136"/>
    </source>
</evidence>
<dbReference type="PROSITE" id="PS50920">
    <property type="entry name" value="SOLCAR"/>
    <property type="match status" value="3"/>
</dbReference>
<keyword evidence="4 10" id="KW-0812">Transmembrane</keyword>
<comment type="subcellular location">
    <subcellularLocation>
        <location evidence="1">Mitochondrion inner membrane</location>
        <topology evidence="1">Multi-pass membrane protein</topology>
    </subcellularLocation>
</comment>
<evidence type="ECO:0000256" key="8">
    <source>
        <dbReference type="ARBA" id="ARBA00023128"/>
    </source>
</evidence>
<keyword evidence="3" id="KW-0813">Transport</keyword>
<dbReference type="GO" id="GO:0005743">
    <property type="term" value="C:mitochondrial inner membrane"/>
    <property type="evidence" value="ECO:0007669"/>
    <property type="project" value="UniProtKB-SubCell"/>
</dbReference>
<feature type="transmembrane region" description="Helical" evidence="12">
    <location>
        <begin position="567"/>
        <end position="588"/>
    </location>
</feature>
<accession>A0A8J2WS55</accession>
<gene>
    <name evidence="13" type="ORF">PECAL_1P27100</name>
</gene>
<feature type="repeat" description="Solcar" evidence="10">
    <location>
        <begin position="662"/>
        <end position="747"/>
    </location>
</feature>
<dbReference type="Gene3D" id="1.50.40.10">
    <property type="entry name" value="Mitochondrial carrier domain"/>
    <property type="match status" value="2"/>
</dbReference>
<keyword evidence="6" id="KW-0999">Mitochondrion inner membrane</keyword>
<dbReference type="AlphaFoldDB" id="A0A8J2WS55"/>
<proteinExistence type="inferred from homology"/>
<evidence type="ECO:0000256" key="4">
    <source>
        <dbReference type="ARBA" id="ARBA00022692"/>
    </source>
</evidence>
<evidence type="ECO:0000256" key="12">
    <source>
        <dbReference type="SAM" id="Phobius"/>
    </source>
</evidence>
<evidence type="ECO:0000256" key="7">
    <source>
        <dbReference type="ARBA" id="ARBA00022989"/>
    </source>
</evidence>
<dbReference type="Pfam" id="PF00153">
    <property type="entry name" value="Mito_carr"/>
    <property type="match status" value="3"/>
</dbReference>
<evidence type="ECO:0000256" key="5">
    <source>
        <dbReference type="ARBA" id="ARBA00022737"/>
    </source>
</evidence>
<feature type="region of interest" description="Disordered" evidence="11">
    <location>
        <begin position="20"/>
        <end position="46"/>
    </location>
</feature>
<evidence type="ECO:0000256" key="1">
    <source>
        <dbReference type="ARBA" id="ARBA00004448"/>
    </source>
</evidence>
<reference evidence="13" key="1">
    <citation type="submission" date="2021-11" db="EMBL/GenBank/DDBJ databases">
        <authorList>
            <consortium name="Genoscope - CEA"/>
            <person name="William W."/>
        </authorList>
    </citation>
    <scope>NUCLEOTIDE SEQUENCE</scope>
</reference>
<dbReference type="PANTHER" id="PTHR45671:SF12">
    <property type="entry name" value="MITOCHONDRIAL PHOSPHATE CARRIER PROTEIN"/>
    <property type="match status" value="1"/>
</dbReference>
<evidence type="ECO:0000256" key="2">
    <source>
        <dbReference type="ARBA" id="ARBA00006375"/>
    </source>
</evidence>
<evidence type="ECO:0000256" key="6">
    <source>
        <dbReference type="ARBA" id="ARBA00022792"/>
    </source>
</evidence>
<feature type="repeat" description="Solcar" evidence="10">
    <location>
        <begin position="565"/>
        <end position="651"/>
    </location>
</feature>
<keyword evidence="5" id="KW-0677">Repeat</keyword>
<keyword evidence="9 10" id="KW-0472">Membrane</keyword>
<feature type="compositionally biased region" description="Pro residues" evidence="11">
    <location>
        <begin position="32"/>
        <end position="42"/>
    </location>
</feature>
<dbReference type="PANTHER" id="PTHR45671">
    <property type="entry name" value="SOLUTE CARRIER FAMILY 25 (MITOCHONDRIAL CARRIER PHOSPHATE CARRIER), MEMBER 3, LIKE-RELATED-RELATED"/>
    <property type="match status" value="1"/>
</dbReference>
<dbReference type="GO" id="GO:0005315">
    <property type="term" value="F:phosphate transmembrane transporter activity"/>
    <property type="evidence" value="ECO:0007669"/>
    <property type="project" value="InterPro"/>
</dbReference>
<dbReference type="SUPFAM" id="SSF103506">
    <property type="entry name" value="Mitochondrial carrier"/>
    <property type="match status" value="1"/>
</dbReference>
<protein>
    <submittedName>
        <fullName evidence="13">Uncharacterized protein</fullName>
    </submittedName>
</protein>
<name>A0A8J2WS55_9STRA</name>
<dbReference type="OrthoDB" id="427452at2759"/>
<keyword evidence="7 12" id="KW-1133">Transmembrane helix</keyword>
<organism evidence="13 14">
    <name type="scientific">Pelagomonas calceolata</name>
    <dbReference type="NCBI Taxonomy" id="35677"/>
    <lineage>
        <taxon>Eukaryota</taxon>
        <taxon>Sar</taxon>
        <taxon>Stramenopiles</taxon>
        <taxon>Ochrophyta</taxon>
        <taxon>Pelagophyceae</taxon>
        <taxon>Pelagomonadales</taxon>
        <taxon>Pelagomonadaceae</taxon>
        <taxon>Pelagomonas</taxon>
    </lineage>
</organism>
<sequence>MLRCTLAVAACTALQLPSTRQQPLTKHAKPPSAKPPSTPPQDPFAAETTRRAALRTTAASIAFAALPAIAKRAPEEQLVWIPVASDVASKPQLAFAQVEKRYGLRFVEYLARILLNYDPASRRWWEARRREAAGASSADQRARKRQQAYSSFVASVELSLARGYLDDAGTAKLFDALSTNVLPRTIAGRRRLAQLGALSTTDLKPTASAVINAQNGTIDRVEVLQGGGGYALKPPPKVSVDFTPTSNKTFFDGPQTNYAENSEAPKFTVKMTPTGKVACGDLISKGGGYDQAPFVKAPPPPLGGTPAKLTAIVQNGSVTEILVEDPGSGYDGGKVVPLIIGPPNRGGLQATATVGWDYAVGEILVESGGSGFNESGTLSLMIPAGAKGQAKAIATLTKGDCGCLNLKRSDFRGNSSDNLLRLLPAGLAPTLRRGRYVIPEVEALEYNQTQQTGVDYVFGTRGLEPVREDEVTLQQYAVLGACGAVCTAAAHVALTPLELVKTKLQTSSATSAVDVTKEIYEEDGLLALFAGWEPIIVGYFINGFFAFGLTEFLKRIVAAQLASDQAWAATVVGSLGAAVVAVAVVTPFEAAKVRIQTLKANPSLLDTWSVLIEERGGWYDGLFGRSLGALIAKDVVFAAFKFAVFDAVRGAILQAYPPAANDALFVSIIAGAVAGACGAVASQPLDTTFARVETAKKGQDTGVFATFRRVVDEEGFDALYAGLAPRMFFAAALLAIEFAIFEALRDAFHVSRDDFAYALDALATAVRTPSAAPALLDSAAQAAAQVDQFGRI</sequence>
<dbReference type="InterPro" id="IPR023395">
    <property type="entry name" value="MCP_dom_sf"/>
</dbReference>
<dbReference type="GO" id="GO:1990547">
    <property type="term" value="P:mitochondrial phosphate ion transmembrane transport"/>
    <property type="evidence" value="ECO:0007669"/>
    <property type="project" value="InterPro"/>
</dbReference>
<evidence type="ECO:0000313" key="13">
    <source>
        <dbReference type="EMBL" id="CAH0366232.1"/>
    </source>
</evidence>
<comment type="similarity">
    <text evidence="2">Belongs to the mitochondrial carrier (TC 2.A.29) family.</text>
</comment>
<evidence type="ECO:0000256" key="11">
    <source>
        <dbReference type="SAM" id="MobiDB-lite"/>
    </source>
</evidence>
<keyword evidence="14" id="KW-1185">Reference proteome</keyword>
<dbReference type="InterPro" id="IPR018108">
    <property type="entry name" value="MCP_transmembrane"/>
</dbReference>
<evidence type="ECO:0000256" key="10">
    <source>
        <dbReference type="PROSITE-ProRule" id="PRU00282"/>
    </source>
</evidence>
<keyword evidence="8" id="KW-0496">Mitochondrion</keyword>